<dbReference type="Proteomes" id="UP000636888">
    <property type="component" value="Unassembled WGS sequence"/>
</dbReference>
<feature type="transmembrane region" description="Helical" evidence="3">
    <location>
        <begin position="226"/>
        <end position="245"/>
    </location>
</feature>
<sequence length="637" mass="67295">MTEKASLEQRVEELSAELSVLRDRLARLEGVTLTTAAGVAAPTPATAPAAAAATDGTGSFGAPPLPAVPAAGGSLLDEPEDVSEELLNWAGKAHLLTRLSTLCFLLVIALILRTVTDNNLINTLVGSGLGMGYAAALMLIGAYRYEKQSPLAPIFAASGAVLMATIVVETHQRFASLPLVPAYLTLIATGGGMAWVSYRHKKLLPVSLGILGMCLAGAAIDYPHPFFPYLSLILFAANILGYFAAELKSCSWLRWIVLAVTMAMMQLWAVRLGMNLLAHTPVAPELGQQWFLPALAAFTLLYLGLAFTGIVRRERITRFDFALPTLNALWAFSAAAYVSHCWWGTTQPVGFLGLILAVGHLATTGWLVGRNRAGAPGTNSFAFAGAALSAAALPFASGYFLLSLPVLSVGGFFLALLSRKWKNGGVRATSYLLQLYTVAALSAGVYFNPAAAADLVNALPAGLLAVICLYHYQWCREWAPPEASFFSRYDRGDFSAVALLMAALASGFITARIAALQVLTLTVTAAEVPNAFRCSQSVIINTSAAALMLAGFFLGKKELRNIAILLTLVGGVKVFLYDLLGTHGVPLVVSVFSFGLAAAVESVALGRWKGDNKARGDGPLTIDKEELSQNGGPAVNS</sequence>
<proteinExistence type="predicted"/>
<keyword evidence="5" id="KW-1185">Reference proteome</keyword>
<feature type="compositionally biased region" description="Polar residues" evidence="2">
    <location>
        <begin position="628"/>
        <end position="637"/>
    </location>
</feature>
<feature type="coiled-coil region" evidence="1">
    <location>
        <begin position="4"/>
        <end position="31"/>
    </location>
</feature>
<feature type="transmembrane region" description="Helical" evidence="3">
    <location>
        <begin position="562"/>
        <end position="580"/>
    </location>
</feature>
<feature type="transmembrane region" description="Helical" evidence="3">
    <location>
        <begin position="429"/>
        <end position="449"/>
    </location>
</feature>
<keyword evidence="3" id="KW-0472">Membrane</keyword>
<protein>
    <submittedName>
        <fullName evidence="4">DUF2339 domain-containing protein</fullName>
    </submittedName>
</protein>
<dbReference type="AlphaFoldDB" id="A0A8J7M3A8"/>
<feature type="transmembrane region" description="Helical" evidence="3">
    <location>
        <begin position="494"/>
        <end position="515"/>
    </location>
</feature>
<feature type="transmembrane region" description="Helical" evidence="3">
    <location>
        <begin position="455"/>
        <end position="473"/>
    </location>
</feature>
<comment type="caution">
    <text evidence="4">The sequence shown here is derived from an EMBL/GenBank/DDBJ whole genome shotgun (WGS) entry which is preliminary data.</text>
</comment>
<feature type="transmembrane region" description="Helical" evidence="3">
    <location>
        <begin position="535"/>
        <end position="555"/>
    </location>
</feature>
<keyword evidence="3" id="KW-1133">Transmembrane helix</keyword>
<feature type="transmembrane region" description="Helical" evidence="3">
    <location>
        <begin position="121"/>
        <end position="143"/>
    </location>
</feature>
<dbReference type="RefSeq" id="WP_199386997.1">
    <property type="nucleotide sequence ID" value="NZ_JAEMHM010000031.1"/>
</dbReference>
<evidence type="ECO:0000256" key="1">
    <source>
        <dbReference type="SAM" id="Coils"/>
    </source>
</evidence>
<evidence type="ECO:0000313" key="5">
    <source>
        <dbReference type="Proteomes" id="UP000636888"/>
    </source>
</evidence>
<evidence type="ECO:0000256" key="3">
    <source>
        <dbReference type="SAM" id="Phobius"/>
    </source>
</evidence>
<organism evidence="4 5">
    <name type="scientific">Geomesophilobacter sediminis</name>
    <dbReference type="NCBI Taxonomy" id="2798584"/>
    <lineage>
        <taxon>Bacteria</taxon>
        <taxon>Pseudomonadati</taxon>
        <taxon>Thermodesulfobacteriota</taxon>
        <taxon>Desulfuromonadia</taxon>
        <taxon>Geobacterales</taxon>
        <taxon>Geobacteraceae</taxon>
        <taxon>Geomesophilobacter</taxon>
    </lineage>
</organism>
<name>A0A8J7M3A8_9BACT</name>
<feature type="compositionally biased region" description="Basic and acidic residues" evidence="2">
    <location>
        <begin position="616"/>
        <end position="627"/>
    </location>
</feature>
<gene>
    <name evidence="4" type="ORF">JFN93_24370</name>
</gene>
<reference evidence="4" key="1">
    <citation type="submission" date="2020-12" db="EMBL/GenBank/DDBJ databases">
        <title>Geomonas sp. Red875, isolated from river sediment.</title>
        <authorList>
            <person name="Xu Z."/>
            <person name="Zhang Z."/>
            <person name="Masuda Y."/>
            <person name="Itoh H."/>
            <person name="Senoo K."/>
        </authorList>
    </citation>
    <scope>NUCLEOTIDE SEQUENCE</scope>
    <source>
        <strain evidence="4">Red875</strain>
    </source>
</reference>
<feature type="transmembrane region" description="Helical" evidence="3">
    <location>
        <begin position="252"/>
        <end position="270"/>
    </location>
</feature>
<dbReference type="EMBL" id="JAEMHM010000031">
    <property type="protein sequence ID" value="MBJ6727857.1"/>
    <property type="molecule type" value="Genomic_DNA"/>
</dbReference>
<feature type="transmembrane region" description="Helical" evidence="3">
    <location>
        <begin position="586"/>
        <end position="605"/>
    </location>
</feature>
<feature type="transmembrane region" description="Helical" evidence="3">
    <location>
        <begin position="203"/>
        <end position="220"/>
    </location>
</feature>
<feature type="transmembrane region" description="Helical" evidence="3">
    <location>
        <begin position="399"/>
        <end position="417"/>
    </location>
</feature>
<evidence type="ECO:0000256" key="2">
    <source>
        <dbReference type="SAM" id="MobiDB-lite"/>
    </source>
</evidence>
<feature type="transmembrane region" description="Helical" evidence="3">
    <location>
        <begin position="95"/>
        <end position="115"/>
    </location>
</feature>
<feature type="transmembrane region" description="Helical" evidence="3">
    <location>
        <begin position="174"/>
        <end position="196"/>
    </location>
</feature>
<feature type="transmembrane region" description="Helical" evidence="3">
    <location>
        <begin position="290"/>
        <end position="311"/>
    </location>
</feature>
<feature type="transmembrane region" description="Helical" evidence="3">
    <location>
        <begin position="150"/>
        <end position="168"/>
    </location>
</feature>
<accession>A0A8J7M3A8</accession>
<feature type="transmembrane region" description="Helical" evidence="3">
    <location>
        <begin position="349"/>
        <end position="368"/>
    </location>
</feature>
<feature type="region of interest" description="Disordered" evidence="2">
    <location>
        <begin position="616"/>
        <end position="637"/>
    </location>
</feature>
<keyword evidence="1" id="KW-0175">Coiled coil</keyword>
<evidence type="ECO:0000313" key="4">
    <source>
        <dbReference type="EMBL" id="MBJ6727857.1"/>
    </source>
</evidence>
<keyword evidence="3" id="KW-0812">Transmembrane</keyword>